<sequence length="212" mass="23435">MNPADRARGAAPVAHVQQVIEATLDANKLTYSRHPGAHGGLPGLIVELPGERKLKTNTILSIGEHSVRIEAFVCRKPDENHEGVYRFLLRRNRRLYGVAYTLDNVGDIYLVGRMSLASVDAAEIDRVLGQVLEAVDQDFNTLLELGFRSSIQKEWEWRVSRGESLKNLQAFAHLRPTTVQSAQRDEVGAPPAAQRRGAESGNQIDDEDDGDA</sequence>
<evidence type="ECO:0000313" key="3">
    <source>
        <dbReference type="Proteomes" id="UP001056610"/>
    </source>
</evidence>
<name>A0ABY4QNW1_9MYCO</name>
<dbReference type="SUPFAM" id="SSF69635">
    <property type="entry name" value="Type III secretory system chaperone-like"/>
    <property type="match status" value="1"/>
</dbReference>
<protein>
    <submittedName>
        <fullName evidence="2">YbjN domain-containing protein</fullName>
    </submittedName>
</protein>
<dbReference type="InterPro" id="IPR019660">
    <property type="entry name" value="Put_sensory_transdc_reg_YbjN"/>
</dbReference>
<evidence type="ECO:0000256" key="1">
    <source>
        <dbReference type="SAM" id="MobiDB-lite"/>
    </source>
</evidence>
<dbReference type="Proteomes" id="UP001056610">
    <property type="component" value="Chromosome"/>
</dbReference>
<feature type="region of interest" description="Disordered" evidence="1">
    <location>
        <begin position="178"/>
        <end position="212"/>
    </location>
</feature>
<reference evidence="2" key="1">
    <citation type="submission" date="2022-05" db="EMBL/GenBank/DDBJ databases">
        <title>A methanotrophic Mycobacterium dominates a cave microbial ecosystem.</title>
        <authorList>
            <person name="Van Spanning R.J.M."/>
            <person name="Guan Q."/>
            <person name="Melkonian C."/>
            <person name="Gallant J."/>
            <person name="Polerecky L."/>
            <person name="Flot J.-F."/>
            <person name="Brandt B.W."/>
            <person name="Braster M."/>
            <person name="Iturbe Espinoza P."/>
            <person name="Aerts J."/>
            <person name="Meima-Franke M."/>
            <person name="Piersma S.R."/>
            <person name="Bunduc C."/>
            <person name="Ummels R."/>
            <person name="Pain A."/>
            <person name="Fleming E.J."/>
            <person name="van der Wel N."/>
            <person name="Gherman V.D."/>
            <person name="Sarbu S.M."/>
            <person name="Bodelier P.L.E."/>
            <person name="Bitter W."/>
        </authorList>
    </citation>
    <scope>NUCLEOTIDE SEQUENCE</scope>
    <source>
        <strain evidence="2">Sulfur Cave</strain>
    </source>
</reference>
<proteinExistence type="predicted"/>
<keyword evidence="3" id="KW-1185">Reference proteome</keyword>
<dbReference type="EMBL" id="CP097320">
    <property type="protein sequence ID" value="UQX11993.1"/>
    <property type="molecule type" value="Genomic_DNA"/>
</dbReference>
<accession>A0ABY4QNW1</accession>
<gene>
    <name evidence="2" type="ORF">M5I08_06470</name>
</gene>
<evidence type="ECO:0000313" key="2">
    <source>
        <dbReference type="EMBL" id="UQX11993.1"/>
    </source>
</evidence>
<dbReference type="RefSeq" id="WP_249763162.1">
    <property type="nucleotide sequence ID" value="NZ_CAJUXY010000002.1"/>
</dbReference>
<dbReference type="Gene3D" id="3.30.1460.10">
    <property type="match status" value="1"/>
</dbReference>
<organism evidence="2 3">
    <name type="scientific">Candidatus Mycobacterium methanotrophicum</name>
    <dbReference type="NCBI Taxonomy" id="2943498"/>
    <lineage>
        <taxon>Bacteria</taxon>
        <taxon>Bacillati</taxon>
        <taxon>Actinomycetota</taxon>
        <taxon>Actinomycetes</taxon>
        <taxon>Mycobacteriales</taxon>
        <taxon>Mycobacteriaceae</taxon>
        <taxon>Mycobacterium</taxon>
    </lineage>
</organism>
<dbReference type="Pfam" id="PF10722">
    <property type="entry name" value="YbjN"/>
    <property type="match status" value="1"/>
</dbReference>